<organism evidence="2 3">
    <name type="scientific">Clitoria ternatea</name>
    <name type="common">Butterfly pea</name>
    <dbReference type="NCBI Taxonomy" id="43366"/>
    <lineage>
        <taxon>Eukaryota</taxon>
        <taxon>Viridiplantae</taxon>
        <taxon>Streptophyta</taxon>
        <taxon>Embryophyta</taxon>
        <taxon>Tracheophyta</taxon>
        <taxon>Spermatophyta</taxon>
        <taxon>Magnoliopsida</taxon>
        <taxon>eudicotyledons</taxon>
        <taxon>Gunneridae</taxon>
        <taxon>Pentapetalae</taxon>
        <taxon>rosids</taxon>
        <taxon>fabids</taxon>
        <taxon>Fabales</taxon>
        <taxon>Fabaceae</taxon>
        <taxon>Papilionoideae</taxon>
        <taxon>50 kb inversion clade</taxon>
        <taxon>NPAAA clade</taxon>
        <taxon>indigoferoid/millettioid clade</taxon>
        <taxon>Phaseoleae</taxon>
        <taxon>Clitoria</taxon>
    </lineage>
</organism>
<dbReference type="Proteomes" id="UP001359559">
    <property type="component" value="Unassembled WGS sequence"/>
</dbReference>
<evidence type="ECO:0000313" key="2">
    <source>
        <dbReference type="EMBL" id="KAK7264317.1"/>
    </source>
</evidence>
<sequence length="168" mass="19520">MVSPIEVGLRLLLSPFNSKFIVRTACYCVGLVLPVCSTFKAIENEDPIEQHRWLLYWTAYGPFSAAEMFAEKLLSWIPFYYQMKFAFLVWLQVPTVNGAKQLYSSQLRPFLLKHEARLDLIIDFVYGEMSKFISRHQAELQFAGTLVVKALMRANQMIRDLIYQVGRK</sequence>
<comment type="subcellular location">
    <subcellularLocation>
        <location evidence="1">Membrane</location>
        <topology evidence="1">Multi-pass membrane protein</topology>
    </subcellularLocation>
</comment>
<keyword evidence="3" id="KW-1185">Reference proteome</keyword>
<evidence type="ECO:0000256" key="1">
    <source>
        <dbReference type="RuleBase" id="RU362006"/>
    </source>
</evidence>
<evidence type="ECO:0000313" key="3">
    <source>
        <dbReference type="Proteomes" id="UP001359559"/>
    </source>
</evidence>
<reference evidence="2 3" key="1">
    <citation type="submission" date="2024-01" db="EMBL/GenBank/DDBJ databases">
        <title>The genomes of 5 underutilized Papilionoideae crops provide insights into root nodulation and disease resistance.</title>
        <authorList>
            <person name="Yuan L."/>
        </authorList>
    </citation>
    <scope>NUCLEOTIDE SEQUENCE [LARGE SCALE GENOMIC DNA]</scope>
    <source>
        <strain evidence="2">LY-2023</strain>
        <tissue evidence="2">Leaf</tissue>
    </source>
</reference>
<dbReference type="PANTHER" id="PTHR12300">
    <property type="entry name" value="HVA22-LIKE PROTEINS"/>
    <property type="match status" value="1"/>
</dbReference>
<comment type="similarity">
    <text evidence="1">Belongs to the DP1 family.</text>
</comment>
<dbReference type="Pfam" id="PF03134">
    <property type="entry name" value="TB2_DP1_HVA22"/>
    <property type="match status" value="1"/>
</dbReference>
<dbReference type="AlphaFoldDB" id="A0AAN9EV35"/>
<dbReference type="GO" id="GO:0016020">
    <property type="term" value="C:membrane"/>
    <property type="evidence" value="ECO:0007669"/>
    <property type="project" value="UniProtKB-SubCell"/>
</dbReference>
<protein>
    <recommendedName>
        <fullName evidence="1">HVA22-like protein</fullName>
    </recommendedName>
</protein>
<name>A0AAN9EV35_CLITE</name>
<gene>
    <name evidence="2" type="ORF">RJT34_31924</name>
</gene>
<dbReference type="EMBL" id="JAYKXN010000008">
    <property type="protein sequence ID" value="KAK7264317.1"/>
    <property type="molecule type" value="Genomic_DNA"/>
</dbReference>
<proteinExistence type="inferred from homology"/>
<dbReference type="PANTHER" id="PTHR12300:SF176">
    <property type="entry name" value="HVA22-LIKE PROTEIN"/>
    <property type="match status" value="1"/>
</dbReference>
<accession>A0AAN9EV35</accession>
<comment type="caution">
    <text evidence="2">The sequence shown here is derived from an EMBL/GenBank/DDBJ whole genome shotgun (WGS) entry which is preliminary data.</text>
</comment>
<dbReference type="InterPro" id="IPR004345">
    <property type="entry name" value="TB2_DP1_HVA22"/>
</dbReference>